<dbReference type="AlphaFoldDB" id="A0A8S9Y7Y1"/>
<protein>
    <submittedName>
        <fullName evidence="3">Uncharacterized protein</fullName>
    </submittedName>
</protein>
<evidence type="ECO:0000256" key="2">
    <source>
        <dbReference type="SAM" id="SignalP"/>
    </source>
</evidence>
<feature type="region of interest" description="Disordered" evidence="1">
    <location>
        <begin position="1063"/>
        <end position="1091"/>
    </location>
</feature>
<evidence type="ECO:0000256" key="1">
    <source>
        <dbReference type="SAM" id="MobiDB-lite"/>
    </source>
</evidence>
<feature type="region of interest" description="Disordered" evidence="1">
    <location>
        <begin position="484"/>
        <end position="517"/>
    </location>
</feature>
<comment type="caution">
    <text evidence="3">The sequence shown here is derived from an EMBL/GenBank/DDBJ whole genome shotgun (WGS) entry which is preliminary data.</text>
</comment>
<feature type="region of interest" description="Disordered" evidence="1">
    <location>
        <begin position="66"/>
        <end position="141"/>
    </location>
</feature>
<feature type="compositionally biased region" description="Low complexity" evidence="1">
    <location>
        <begin position="1064"/>
        <end position="1080"/>
    </location>
</feature>
<evidence type="ECO:0000313" key="4">
    <source>
        <dbReference type="Proteomes" id="UP000466442"/>
    </source>
</evidence>
<dbReference type="OrthoDB" id="6378339at2759"/>
<feature type="region of interest" description="Disordered" evidence="1">
    <location>
        <begin position="36"/>
        <end position="55"/>
    </location>
</feature>
<reference evidence="3" key="1">
    <citation type="journal article" date="2021" name="Mol. Ecol. Resour.">
        <title>Apolygus lucorum genome provides insights into omnivorousness and mesophyll feeding.</title>
        <authorList>
            <person name="Liu Y."/>
            <person name="Liu H."/>
            <person name="Wang H."/>
            <person name="Huang T."/>
            <person name="Liu B."/>
            <person name="Yang B."/>
            <person name="Yin L."/>
            <person name="Li B."/>
            <person name="Zhang Y."/>
            <person name="Zhang S."/>
            <person name="Jiang F."/>
            <person name="Zhang X."/>
            <person name="Ren Y."/>
            <person name="Wang B."/>
            <person name="Wang S."/>
            <person name="Lu Y."/>
            <person name="Wu K."/>
            <person name="Fan W."/>
            <person name="Wang G."/>
        </authorList>
    </citation>
    <scope>NUCLEOTIDE SEQUENCE</scope>
    <source>
        <strain evidence="3">12Hb</strain>
    </source>
</reference>
<feature type="compositionally biased region" description="Basic residues" evidence="1">
    <location>
        <begin position="122"/>
        <end position="139"/>
    </location>
</feature>
<feature type="compositionally biased region" description="Basic and acidic residues" evidence="1">
    <location>
        <begin position="66"/>
        <end position="76"/>
    </location>
</feature>
<feature type="compositionally biased region" description="Polar residues" evidence="1">
    <location>
        <begin position="359"/>
        <end position="400"/>
    </location>
</feature>
<feature type="compositionally biased region" description="Basic and acidic residues" evidence="1">
    <location>
        <begin position="673"/>
        <end position="684"/>
    </location>
</feature>
<feature type="compositionally biased region" description="Low complexity" evidence="1">
    <location>
        <begin position="484"/>
        <end position="513"/>
    </location>
</feature>
<evidence type="ECO:0000313" key="3">
    <source>
        <dbReference type="EMBL" id="KAF6217293.1"/>
    </source>
</evidence>
<feature type="compositionally biased region" description="Low complexity" evidence="1">
    <location>
        <begin position="110"/>
        <end position="121"/>
    </location>
</feature>
<name>A0A8S9Y7Y1_APOLU</name>
<feature type="compositionally biased region" description="Polar residues" evidence="1">
    <location>
        <begin position="543"/>
        <end position="552"/>
    </location>
</feature>
<feature type="region of interest" description="Disordered" evidence="1">
    <location>
        <begin position="543"/>
        <end position="564"/>
    </location>
</feature>
<feature type="compositionally biased region" description="Low complexity" evidence="1">
    <location>
        <begin position="439"/>
        <end position="450"/>
    </location>
</feature>
<feature type="compositionally biased region" description="Basic and acidic residues" evidence="1">
    <location>
        <begin position="284"/>
        <end position="293"/>
    </location>
</feature>
<feature type="compositionally biased region" description="Polar residues" evidence="1">
    <location>
        <begin position="704"/>
        <end position="736"/>
    </location>
</feature>
<feature type="signal peptide" evidence="2">
    <location>
        <begin position="1"/>
        <end position="18"/>
    </location>
</feature>
<keyword evidence="4" id="KW-1185">Reference proteome</keyword>
<feature type="compositionally biased region" description="Polar residues" evidence="1">
    <location>
        <begin position="1081"/>
        <end position="1091"/>
    </location>
</feature>
<keyword evidence="2" id="KW-0732">Signal</keyword>
<accession>A0A8S9Y7Y1</accession>
<feature type="region of interest" description="Disordered" evidence="1">
    <location>
        <begin position="673"/>
        <end position="817"/>
    </location>
</feature>
<dbReference type="EMBL" id="WIXP02000001">
    <property type="protein sequence ID" value="KAF6217293.1"/>
    <property type="molecule type" value="Genomic_DNA"/>
</dbReference>
<feature type="compositionally biased region" description="Low complexity" evidence="1">
    <location>
        <begin position="401"/>
        <end position="412"/>
    </location>
</feature>
<feature type="compositionally biased region" description="Low complexity" evidence="1">
    <location>
        <begin position="343"/>
        <end position="358"/>
    </location>
</feature>
<feature type="chain" id="PRO_5035824695" evidence="2">
    <location>
        <begin position="19"/>
        <end position="1091"/>
    </location>
</feature>
<feature type="compositionally biased region" description="Polar residues" evidence="1">
    <location>
        <begin position="767"/>
        <end position="787"/>
    </location>
</feature>
<gene>
    <name evidence="3" type="ORF">GE061_001647</name>
</gene>
<feature type="region of interest" description="Disordered" evidence="1">
    <location>
        <begin position="274"/>
        <end position="460"/>
    </location>
</feature>
<feature type="compositionally biased region" description="Low complexity" evidence="1">
    <location>
        <begin position="754"/>
        <end position="765"/>
    </location>
</feature>
<organism evidence="3 4">
    <name type="scientific">Apolygus lucorum</name>
    <name type="common">Small green plant bug</name>
    <name type="synonym">Lygocoris lucorum</name>
    <dbReference type="NCBI Taxonomy" id="248454"/>
    <lineage>
        <taxon>Eukaryota</taxon>
        <taxon>Metazoa</taxon>
        <taxon>Ecdysozoa</taxon>
        <taxon>Arthropoda</taxon>
        <taxon>Hexapoda</taxon>
        <taxon>Insecta</taxon>
        <taxon>Pterygota</taxon>
        <taxon>Neoptera</taxon>
        <taxon>Paraneoptera</taxon>
        <taxon>Hemiptera</taxon>
        <taxon>Heteroptera</taxon>
        <taxon>Panheteroptera</taxon>
        <taxon>Cimicomorpha</taxon>
        <taxon>Miridae</taxon>
        <taxon>Mirini</taxon>
        <taxon>Apolygus</taxon>
    </lineage>
</organism>
<dbReference type="Proteomes" id="UP000466442">
    <property type="component" value="Linkage Group LG1"/>
</dbReference>
<proteinExistence type="predicted"/>
<sequence>MLIIDKILLAGLIINVAASTAGDERGETRRLNGPYIRRRRPAEPSGGRGANAPPYAVSMEPLVKYSQRDPLYDKSKNNTPEFASRDDYVPDGTNNVGELIDRWGYPPPQNQQNRYRQQPQQHQHHHHHRQQQQQQHHHQPQYYEEPEPIIEIIIKESNESLPAPTTVPPPPPTKEPVHVFYVKYKKNPNATGKEGESDVIYEEPVPAIQEHESDRVEVDPEAHHTLVQPTEPPYIPPPPSTTLRTIIRPDSETYHGSGVRVTFGSLGHRLERSEHELDESASELESRTSEHAPQEYSQSRELSDGSPTPRPHHFKRQQGPYFPLPQQSPTPNLQDLTPPPPSQQFQQGPPHQGRQPNPNYSTQAIFNRGNQKPNHISLQTASPFRPSQQTPSNFQRNTQYNPNQNPINPSSPVQINFPPPTQQTLAGRQPPRYSEPLRQDFQQRPQNQQNTFEGNEARRPQFQPTLEAQIEEYQKHKLFLHQQNLRHQAQQQSEQASQAHQAQIAAHNSQQASLNPQDAQAQNNLQYQPLQPIHVQAPQNPIFQRGQQNYNNPKKEGPIIRLPFSGRDRDQLNFDLNARNKVISQNFVTPTPSFSGSLPQPSPTPDKVPFVPSPQHIPPQKQSLFIQPSQISYTQPPLQNADTDYLNKQQYHGFSQPIYKDAEFVETISPIKDIDIKSDGESGDNKVPPGNEGSHQSEQKNEYKNTQTGQTSEKVASDQVQNQPDSRPYNNITPSPAENHRYEPVYSSTTPKYRPTFTSRTSPTTLAPETTPNNLYSLGPSSTSAPQHPQEHEQENKEESEDEVEKKKANLAALPDEVPDDLREQLLSSGILSNADISILDYDKVGDIPIESLPPEALENLYGAGSEQVASVVKPDEPLSKNPVEMKVVRYDPNTKEGQGLADTYLRSDATQLDPVVLNDSRYNRYLPLKISGSNFPLPDVPQLKNRVVNSVVVLAPVDYDFIKAQEDVDRMGRTIQVEGVRFIAGDSLKTLVKDPSLNNYNTWLEKEKETPTGRQSVILLVTSPTTSEKTGKSTKMEIFMYDVGTSKVSKLRGELSSTFVEVAESNSGSEELEELAGSNQEPETSTPTAL</sequence>